<keyword evidence="8" id="KW-0949">S-adenosyl-L-methionine</keyword>
<comment type="subcellular location">
    <subcellularLocation>
        <location evidence="1">Cytoplasm</location>
    </subcellularLocation>
</comment>
<accession>A0ABS6ZC14</accession>
<dbReference type="CDD" id="cd02440">
    <property type="entry name" value="AdoMet_MTases"/>
    <property type="match status" value="1"/>
</dbReference>
<evidence type="ECO:0000256" key="5">
    <source>
        <dbReference type="ARBA" id="ARBA00022490"/>
    </source>
</evidence>
<dbReference type="Proteomes" id="UP000812013">
    <property type="component" value="Unassembled WGS sequence"/>
</dbReference>
<evidence type="ECO:0000256" key="7">
    <source>
        <dbReference type="ARBA" id="ARBA00022679"/>
    </source>
</evidence>
<gene>
    <name evidence="12" type="ORF">GPJ59_25440</name>
</gene>
<dbReference type="Gene3D" id="3.40.50.150">
    <property type="entry name" value="Vaccinia Virus protein VP39"/>
    <property type="match status" value="1"/>
</dbReference>
<dbReference type="RefSeq" id="WP_219670040.1">
    <property type="nucleotide sequence ID" value="NZ_WTFF01000221.1"/>
</dbReference>
<dbReference type="Pfam" id="PF01135">
    <property type="entry name" value="PCMT"/>
    <property type="match status" value="1"/>
</dbReference>
<evidence type="ECO:0000256" key="9">
    <source>
        <dbReference type="ARBA" id="ARBA00030757"/>
    </source>
</evidence>
<comment type="similarity">
    <text evidence="2">Belongs to the methyltransferase superfamily. L-isoaspartyl/D-aspartyl protein methyltransferase family.</text>
</comment>
<proteinExistence type="inferred from homology"/>
<dbReference type="EC" id="2.1.1.77" evidence="3"/>
<evidence type="ECO:0000256" key="1">
    <source>
        <dbReference type="ARBA" id="ARBA00004496"/>
    </source>
</evidence>
<keyword evidence="13" id="KW-1185">Reference proteome</keyword>
<dbReference type="PANTHER" id="PTHR11579:SF0">
    <property type="entry name" value="PROTEIN-L-ISOASPARTATE(D-ASPARTATE) O-METHYLTRANSFERASE"/>
    <property type="match status" value="1"/>
</dbReference>
<evidence type="ECO:0000256" key="3">
    <source>
        <dbReference type="ARBA" id="ARBA00011890"/>
    </source>
</evidence>
<dbReference type="GO" id="GO:0032259">
    <property type="term" value="P:methylation"/>
    <property type="evidence" value="ECO:0007669"/>
    <property type="project" value="UniProtKB-KW"/>
</dbReference>
<dbReference type="InterPro" id="IPR029063">
    <property type="entry name" value="SAM-dependent_MTases_sf"/>
</dbReference>
<reference evidence="12 13" key="1">
    <citation type="submission" date="2019-12" db="EMBL/GenBank/DDBJ databases">
        <title>Genome sequence of Streptomyces bambusae.</title>
        <authorList>
            <person name="Bansal K."/>
            <person name="Choksket S."/>
            <person name="Korpole S."/>
            <person name="Patil P.B."/>
        </authorList>
    </citation>
    <scope>NUCLEOTIDE SEQUENCE [LARGE SCALE GENOMIC DNA]</scope>
    <source>
        <strain evidence="12 13">SK60</strain>
    </source>
</reference>
<keyword evidence="7" id="KW-0808">Transferase</keyword>
<organism evidence="12 13">
    <name type="scientific">Streptomyces bambusae</name>
    <dbReference type="NCBI Taxonomy" id="1550616"/>
    <lineage>
        <taxon>Bacteria</taxon>
        <taxon>Bacillati</taxon>
        <taxon>Actinomycetota</taxon>
        <taxon>Actinomycetes</taxon>
        <taxon>Kitasatosporales</taxon>
        <taxon>Streptomycetaceae</taxon>
        <taxon>Streptomyces</taxon>
    </lineage>
</organism>
<evidence type="ECO:0000256" key="4">
    <source>
        <dbReference type="ARBA" id="ARBA00013346"/>
    </source>
</evidence>
<evidence type="ECO:0000256" key="2">
    <source>
        <dbReference type="ARBA" id="ARBA00005369"/>
    </source>
</evidence>
<name>A0ABS6ZC14_9ACTN</name>
<dbReference type="EMBL" id="WTFF01000221">
    <property type="protein sequence ID" value="MBW5485131.1"/>
    <property type="molecule type" value="Genomic_DNA"/>
</dbReference>
<comment type="caution">
    <text evidence="12">The sequence shown here is derived from an EMBL/GenBank/DDBJ whole genome shotgun (WGS) entry which is preliminary data.</text>
</comment>
<dbReference type="SUPFAM" id="SSF53335">
    <property type="entry name" value="S-adenosyl-L-methionine-dependent methyltransferases"/>
    <property type="match status" value="1"/>
</dbReference>
<evidence type="ECO:0000313" key="13">
    <source>
        <dbReference type="Proteomes" id="UP000812013"/>
    </source>
</evidence>
<evidence type="ECO:0000256" key="8">
    <source>
        <dbReference type="ARBA" id="ARBA00022691"/>
    </source>
</evidence>
<evidence type="ECO:0000256" key="6">
    <source>
        <dbReference type="ARBA" id="ARBA00022603"/>
    </source>
</evidence>
<protein>
    <recommendedName>
        <fullName evidence="4">Protein-L-isoaspartate O-methyltransferase</fullName>
        <ecNumber evidence="3">2.1.1.77</ecNumber>
    </recommendedName>
    <alternativeName>
        <fullName evidence="11">L-isoaspartyl protein carboxyl methyltransferase</fullName>
    </alternativeName>
    <alternativeName>
        <fullName evidence="9">Protein L-isoaspartyl methyltransferase</fullName>
    </alternativeName>
    <alternativeName>
        <fullName evidence="10">Protein-beta-aspartate methyltransferase</fullName>
    </alternativeName>
</protein>
<sequence length="393" mass="43228">MSMTNDAGQAALRGLPGTIAAVLGHPLDRVWEKAVLDVPRHRFLPETIWLGDDLRPCSRTTAPEDWLTAAYADQAVVTQINDGDPPQDADQWWASCSASQPSIVLRMLHMLGVEDGHEVLEIGTGTGWNAALLAHRLGPRHVTSIELDPALAATASENLRALGLHPRLITADGSEPIAGPRVDRLVATCSVRRVPPAWLTQVRAGGIILTPWETPWLCYGLLRLEAGEGGAASGRFSLHSAFMLMRNQRTDLRIFRDVVRDEHVPDESVTSLSPWAVTGPDFAAQFAIGLQLEAVWHTWHDRPDVPGVAARLWLATTDATSWAAVDVAGGREDRFAVWEYGPRRLWTEVHAAHQWWTTMGEPGPERFGMTISPDGHHRAWLDTSDRLVPPYVA</sequence>
<evidence type="ECO:0000256" key="11">
    <source>
        <dbReference type="ARBA" id="ARBA00031350"/>
    </source>
</evidence>
<keyword evidence="6 12" id="KW-0489">Methyltransferase</keyword>
<dbReference type="InterPro" id="IPR000682">
    <property type="entry name" value="PCMT"/>
</dbReference>
<evidence type="ECO:0000256" key="10">
    <source>
        <dbReference type="ARBA" id="ARBA00031323"/>
    </source>
</evidence>
<dbReference type="GO" id="GO:0008168">
    <property type="term" value="F:methyltransferase activity"/>
    <property type="evidence" value="ECO:0007669"/>
    <property type="project" value="UniProtKB-KW"/>
</dbReference>
<dbReference type="PANTHER" id="PTHR11579">
    <property type="entry name" value="PROTEIN-L-ISOASPARTATE O-METHYLTRANSFERASE"/>
    <property type="match status" value="1"/>
</dbReference>
<keyword evidence="5" id="KW-0963">Cytoplasm</keyword>
<evidence type="ECO:0000313" key="12">
    <source>
        <dbReference type="EMBL" id="MBW5485131.1"/>
    </source>
</evidence>